<protein>
    <submittedName>
        <fullName evidence="10">ABC-type transport system, involved in lipopr otein release, permease component MacB</fullName>
        <ecNumber evidence="10">3.6.3.-</ecNumber>
    </submittedName>
</protein>
<dbReference type="Proteomes" id="UP000019591">
    <property type="component" value="Plasmid EAL2_808p"/>
</dbReference>
<dbReference type="Pfam" id="PF02687">
    <property type="entry name" value="FtsX"/>
    <property type="match status" value="1"/>
</dbReference>
<dbReference type="HOGENOM" id="CLU_000604_8_0_9"/>
<dbReference type="GO" id="GO:0005886">
    <property type="term" value="C:plasma membrane"/>
    <property type="evidence" value="ECO:0007669"/>
    <property type="project" value="UniProtKB-SubCell"/>
</dbReference>
<name>W8TJJ8_PEPAC</name>
<dbReference type="InterPro" id="IPR025857">
    <property type="entry name" value="MacB_PCD"/>
</dbReference>
<evidence type="ECO:0000256" key="4">
    <source>
        <dbReference type="ARBA" id="ARBA00022989"/>
    </source>
</evidence>
<dbReference type="EMBL" id="CP007453">
    <property type="protein sequence ID" value="AHM57963.1"/>
    <property type="molecule type" value="Genomic_DNA"/>
</dbReference>
<keyword evidence="3 7" id="KW-0812">Transmembrane</keyword>
<evidence type="ECO:0000256" key="3">
    <source>
        <dbReference type="ARBA" id="ARBA00022692"/>
    </source>
</evidence>
<evidence type="ECO:0000256" key="2">
    <source>
        <dbReference type="ARBA" id="ARBA00022475"/>
    </source>
</evidence>
<sequence>MRISEILRSVLINIFQNKTRVILTTLGIIVGCATIILVIGIGNQSKQDVADRFKELNAQCVTISSSRNSTTSLTLDDVEFLKKYSEESLGITLSNSSSGTAAYKSESTTAMVRGVYDDYFSINNLTIESGRLLSSLDINDKEKNVVIGNDVATELFTTESALGSDILINGTKFTIVGILERNGSDNVDLGLYIPYDVVKFYLGGSSASNQITALAISTDEVSELQTEMKGLLSMKYDSDSFQIRDVGTILEAAQDSANTIALLLASIGAIVLVVGGIGIMNVLFVSVRERTKEIGTLKALGATKRDILLQFLFESLIISFIGGVIGSLATLLIAPVLKVFEMELLLDASAYIRAMAFSLITGTLFGYYPALQAAQLDTIDALRYE</sequence>
<comment type="subcellular location">
    <subcellularLocation>
        <location evidence="1">Cell membrane</location>
        <topology evidence="1">Multi-pass membrane protein</topology>
    </subcellularLocation>
</comment>
<evidence type="ECO:0000259" key="9">
    <source>
        <dbReference type="Pfam" id="PF12704"/>
    </source>
</evidence>
<dbReference type="PROSITE" id="PS51257">
    <property type="entry name" value="PROKAR_LIPOPROTEIN"/>
    <property type="match status" value="1"/>
</dbReference>
<reference evidence="10 11" key="1">
    <citation type="journal article" date="2014" name="Genome Announc.">
        <title>Complete Genome Sequence of Amino Acid-Utilizing Eubacterium acidaminophilum al-2 (DSM 3953).</title>
        <authorList>
            <person name="Poehlein A."/>
            <person name="Andreesen J.R."/>
            <person name="Daniel R."/>
        </authorList>
    </citation>
    <scope>NUCLEOTIDE SEQUENCE [LARGE SCALE GENOMIC DNA]</scope>
    <source>
        <strain evidence="10 11">DSM 3953</strain>
        <plasmid evidence="11">Plasmid EAL2_808p</plasmid>
    </source>
</reference>
<dbReference type="PANTHER" id="PTHR30572">
    <property type="entry name" value="MEMBRANE COMPONENT OF TRANSPORTER-RELATED"/>
    <property type="match status" value="1"/>
</dbReference>
<evidence type="ECO:0000313" key="11">
    <source>
        <dbReference type="Proteomes" id="UP000019591"/>
    </source>
</evidence>
<dbReference type="AlphaFoldDB" id="W8TJJ8"/>
<evidence type="ECO:0000313" key="10">
    <source>
        <dbReference type="EMBL" id="AHM57963.1"/>
    </source>
</evidence>
<evidence type="ECO:0000259" key="8">
    <source>
        <dbReference type="Pfam" id="PF02687"/>
    </source>
</evidence>
<dbReference type="eggNOG" id="COG0577">
    <property type="taxonomic scope" value="Bacteria"/>
</dbReference>
<keyword evidence="2" id="KW-1003">Cell membrane</keyword>
<feature type="transmembrane region" description="Helical" evidence="7">
    <location>
        <begin position="21"/>
        <end position="42"/>
    </location>
</feature>
<gene>
    <name evidence="10" type="primary">macB2</name>
    <name evidence="10" type="ORF">EAL2_808p04600</name>
</gene>
<keyword evidence="4 7" id="KW-1133">Transmembrane helix</keyword>
<geneLocation type="plasmid" evidence="10 11">
    <name>EAL2_808p</name>
</geneLocation>
<dbReference type="PATRIC" id="fig|1286171.3.peg.2640"/>
<feature type="domain" description="ABC3 transporter permease C-terminal" evidence="8">
    <location>
        <begin position="266"/>
        <end position="375"/>
    </location>
</feature>
<evidence type="ECO:0000256" key="6">
    <source>
        <dbReference type="ARBA" id="ARBA00038076"/>
    </source>
</evidence>
<dbReference type="RefSeq" id="WP_025436815.1">
    <property type="nucleotide sequence ID" value="NZ_CP007453.1"/>
</dbReference>
<feature type="transmembrane region" description="Helical" evidence="7">
    <location>
        <begin position="260"/>
        <end position="287"/>
    </location>
</feature>
<dbReference type="EC" id="3.6.3.-" evidence="10"/>
<feature type="transmembrane region" description="Helical" evidence="7">
    <location>
        <begin position="308"/>
        <end position="336"/>
    </location>
</feature>
<keyword evidence="10" id="KW-0614">Plasmid</keyword>
<keyword evidence="11" id="KW-1185">Reference proteome</keyword>
<dbReference type="OrthoDB" id="9770036at2"/>
<dbReference type="InterPro" id="IPR050250">
    <property type="entry name" value="Macrolide_Exporter_MacB"/>
</dbReference>
<dbReference type="GO" id="GO:0022857">
    <property type="term" value="F:transmembrane transporter activity"/>
    <property type="evidence" value="ECO:0007669"/>
    <property type="project" value="TreeGrafter"/>
</dbReference>
<feature type="domain" description="MacB-like periplasmic core" evidence="9">
    <location>
        <begin position="22"/>
        <end position="229"/>
    </location>
</feature>
<accession>W8TJJ8</accession>
<evidence type="ECO:0000256" key="5">
    <source>
        <dbReference type="ARBA" id="ARBA00023136"/>
    </source>
</evidence>
<dbReference type="KEGG" id="eac:EAL2_808p04600"/>
<dbReference type="InterPro" id="IPR003838">
    <property type="entry name" value="ABC3_permease_C"/>
</dbReference>
<keyword evidence="5 7" id="KW-0472">Membrane</keyword>
<evidence type="ECO:0000256" key="1">
    <source>
        <dbReference type="ARBA" id="ARBA00004651"/>
    </source>
</evidence>
<organism evidence="10 11">
    <name type="scientific">Peptoclostridium acidaminophilum DSM 3953</name>
    <dbReference type="NCBI Taxonomy" id="1286171"/>
    <lineage>
        <taxon>Bacteria</taxon>
        <taxon>Bacillati</taxon>
        <taxon>Bacillota</taxon>
        <taxon>Clostridia</taxon>
        <taxon>Peptostreptococcales</taxon>
        <taxon>Peptoclostridiaceae</taxon>
        <taxon>Peptoclostridium</taxon>
    </lineage>
</organism>
<evidence type="ECO:0000256" key="7">
    <source>
        <dbReference type="SAM" id="Phobius"/>
    </source>
</evidence>
<dbReference type="PANTHER" id="PTHR30572:SF4">
    <property type="entry name" value="ABC TRANSPORTER PERMEASE YTRF"/>
    <property type="match status" value="1"/>
</dbReference>
<feature type="transmembrane region" description="Helical" evidence="7">
    <location>
        <begin position="348"/>
        <end position="368"/>
    </location>
</feature>
<keyword evidence="10" id="KW-0378">Hydrolase</keyword>
<comment type="similarity">
    <text evidence="6">Belongs to the ABC-4 integral membrane protein family.</text>
</comment>
<proteinExistence type="inferred from homology"/>
<dbReference type="GO" id="GO:0016787">
    <property type="term" value="F:hydrolase activity"/>
    <property type="evidence" value="ECO:0007669"/>
    <property type="project" value="UniProtKB-KW"/>
</dbReference>
<dbReference type="Pfam" id="PF12704">
    <property type="entry name" value="MacB_PCD"/>
    <property type="match status" value="1"/>
</dbReference>